<feature type="region of interest" description="Disordered" evidence="1">
    <location>
        <begin position="128"/>
        <end position="154"/>
    </location>
</feature>
<sequence length="233" mass="25191">MKIRVVCLCLALVGLDCLSSPCFGQETDPDLPQPLEANFADALVAESPFTRYVSLEDTLQLTGVAYVGGRPVATVFNTKTKESILVFEEPNELGWHLTGIAAGTDLANTQIEMMVGPETITMHYHGQSMNPEGGKEGKTRLAGSDGKKPKKYSSLLGENGKEMYASLSSDARNKFRDVLKSHMEKRPDESAQDRASFAQKVFAKIKESDRGSSSSSGTKAPKTSKPAKKKQGA</sequence>
<dbReference type="RefSeq" id="WP_078812605.1">
    <property type="nucleotide sequence ID" value="NZ_FUYE01000004.1"/>
</dbReference>
<dbReference type="AlphaFoldDB" id="A0A1T4XFI2"/>
<evidence type="ECO:0000313" key="3">
    <source>
        <dbReference type="EMBL" id="SKA88316.1"/>
    </source>
</evidence>
<evidence type="ECO:0000256" key="1">
    <source>
        <dbReference type="SAM" id="MobiDB-lite"/>
    </source>
</evidence>
<proteinExistence type="predicted"/>
<feature type="compositionally biased region" description="Low complexity" evidence="1">
    <location>
        <begin position="211"/>
        <end position="224"/>
    </location>
</feature>
<name>A0A1T4XFI2_9BACT</name>
<feature type="region of interest" description="Disordered" evidence="1">
    <location>
        <begin position="178"/>
        <end position="233"/>
    </location>
</feature>
<gene>
    <name evidence="3" type="ORF">SAMN02745166_01399</name>
</gene>
<feature type="signal peptide" evidence="2">
    <location>
        <begin position="1"/>
        <end position="24"/>
    </location>
</feature>
<dbReference type="EMBL" id="FUYE01000004">
    <property type="protein sequence ID" value="SKA88316.1"/>
    <property type="molecule type" value="Genomic_DNA"/>
</dbReference>
<dbReference type="Proteomes" id="UP000190774">
    <property type="component" value="Unassembled WGS sequence"/>
</dbReference>
<keyword evidence="2" id="KW-0732">Signal</keyword>
<evidence type="ECO:0000256" key="2">
    <source>
        <dbReference type="SAM" id="SignalP"/>
    </source>
</evidence>
<reference evidence="4" key="1">
    <citation type="submission" date="2017-02" db="EMBL/GenBank/DDBJ databases">
        <authorList>
            <person name="Varghese N."/>
            <person name="Submissions S."/>
        </authorList>
    </citation>
    <scope>NUCLEOTIDE SEQUENCE [LARGE SCALE GENOMIC DNA]</scope>
    <source>
        <strain evidence="4">ATCC 700200</strain>
    </source>
</reference>
<organism evidence="3 4">
    <name type="scientific">Prosthecobacter debontii</name>
    <dbReference type="NCBI Taxonomy" id="48467"/>
    <lineage>
        <taxon>Bacteria</taxon>
        <taxon>Pseudomonadati</taxon>
        <taxon>Verrucomicrobiota</taxon>
        <taxon>Verrucomicrobiia</taxon>
        <taxon>Verrucomicrobiales</taxon>
        <taxon>Verrucomicrobiaceae</taxon>
        <taxon>Prosthecobacter</taxon>
    </lineage>
</organism>
<evidence type="ECO:0000313" key="4">
    <source>
        <dbReference type="Proteomes" id="UP000190774"/>
    </source>
</evidence>
<dbReference type="OrthoDB" id="192287at2"/>
<protein>
    <submittedName>
        <fullName evidence="3">Uncharacterized protein</fullName>
    </submittedName>
</protein>
<feature type="chain" id="PRO_5012866018" evidence="2">
    <location>
        <begin position="25"/>
        <end position="233"/>
    </location>
</feature>
<keyword evidence="4" id="KW-1185">Reference proteome</keyword>
<feature type="compositionally biased region" description="Basic and acidic residues" evidence="1">
    <location>
        <begin position="178"/>
        <end position="192"/>
    </location>
</feature>
<accession>A0A1T4XFI2</accession>